<name>D8QMW8_SELML</name>
<evidence type="ECO:0000313" key="10">
    <source>
        <dbReference type="Proteomes" id="UP000001514"/>
    </source>
</evidence>
<keyword evidence="5" id="KW-0804">Transcription</keyword>
<evidence type="ECO:0000256" key="4">
    <source>
        <dbReference type="ARBA" id="ARBA00023015"/>
    </source>
</evidence>
<feature type="compositionally biased region" description="Basic and acidic residues" evidence="7">
    <location>
        <begin position="168"/>
        <end position="189"/>
    </location>
</feature>
<reference evidence="9 10" key="1">
    <citation type="journal article" date="2011" name="Science">
        <title>The Selaginella genome identifies genetic changes associated with the evolution of vascular plants.</title>
        <authorList>
            <person name="Banks J.A."/>
            <person name="Nishiyama T."/>
            <person name="Hasebe M."/>
            <person name="Bowman J.L."/>
            <person name="Gribskov M."/>
            <person name="dePamphilis C."/>
            <person name="Albert V.A."/>
            <person name="Aono N."/>
            <person name="Aoyama T."/>
            <person name="Ambrose B.A."/>
            <person name="Ashton N.W."/>
            <person name="Axtell M.J."/>
            <person name="Barker E."/>
            <person name="Barker M.S."/>
            <person name="Bennetzen J.L."/>
            <person name="Bonawitz N.D."/>
            <person name="Chapple C."/>
            <person name="Cheng C."/>
            <person name="Correa L.G."/>
            <person name="Dacre M."/>
            <person name="DeBarry J."/>
            <person name="Dreyer I."/>
            <person name="Elias M."/>
            <person name="Engstrom E.M."/>
            <person name="Estelle M."/>
            <person name="Feng L."/>
            <person name="Finet C."/>
            <person name="Floyd S.K."/>
            <person name="Frommer W.B."/>
            <person name="Fujita T."/>
            <person name="Gramzow L."/>
            <person name="Gutensohn M."/>
            <person name="Harholt J."/>
            <person name="Hattori M."/>
            <person name="Heyl A."/>
            <person name="Hirai T."/>
            <person name="Hiwatashi Y."/>
            <person name="Ishikawa M."/>
            <person name="Iwata M."/>
            <person name="Karol K.G."/>
            <person name="Koehler B."/>
            <person name="Kolukisaoglu U."/>
            <person name="Kubo M."/>
            <person name="Kurata T."/>
            <person name="Lalonde S."/>
            <person name="Li K."/>
            <person name="Li Y."/>
            <person name="Litt A."/>
            <person name="Lyons E."/>
            <person name="Manning G."/>
            <person name="Maruyama T."/>
            <person name="Michael T.P."/>
            <person name="Mikami K."/>
            <person name="Miyazaki S."/>
            <person name="Morinaga S."/>
            <person name="Murata T."/>
            <person name="Mueller-Roeber B."/>
            <person name="Nelson D.R."/>
            <person name="Obara M."/>
            <person name="Oguri Y."/>
            <person name="Olmstead R.G."/>
            <person name="Onodera N."/>
            <person name="Petersen B.L."/>
            <person name="Pils B."/>
            <person name="Prigge M."/>
            <person name="Rensing S.A."/>
            <person name="Riano-Pachon D.M."/>
            <person name="Roberts A.W."/>
            <person name="Sato Y."/>
            <person name="Scheller H.V."/>
            <person name="Schulz B."/>
            <person name="Schulz C."/>
            <person name="Shakirov E.V."/>
            <person name="Shibagaki N."/>
            <person name="Shinohara N."/>
            <person name="Shippen D.E."/>
            <person name="Soerensen I."/>
            <person name="Sotooka R."/>
            <person name="Sugimoto N."/>
            <person name="Sugita M."/>
            <person name="Sumikawa N."/>
            <person name="Tanurdzic M."/>
            <person name="Theissen G."/>
            <person name="Ulvskov P."/>
            <person name="Wakazuki S."/>
            <person name="Weng J.K."/>
            <person name="Willats W.W."/>
            <person name="Wipf D."/>
            <person name="Wolf P.G."/>
            <person name="Yang L."/>
            <person name="Zimmer A.D."/>
            <person name="Zhu Q."/>
            <person name="Mitros T."/>
            <person name="Hellsten U."/>
            <person name="Loque D."/>
            <person name="Otillar R."/>
            <person name="Salamov A."/>
            <person name="Schmutz J."/>
            <person name="Shapiro H."/>
            <person name="Lindquist E."/>
            <person name="Lucas S."/>
            <person name="Rokhsar D."/>
            <person name="Grigoriev I.V."/>
        </authorList>
    </citation>
    <scope>NUCLEOTIDE SEQUENCE [LARGE SCALE GENOMIC DNA]</scope>
</reference>
<evidence type="ECO:0000256" key="2">
    <source>
        <dbReference type="ARBA" id="ARBA00008767"/>
    </source>
</evidence>
<dbReference type="STRING" id="88036.D8QMW8"/>
<keyword evidence="4" id="KW-0805">Transcription regulation</keyword>
<comment type="similarity">
    <text evidence="2">Belongs to the TAF8 family.</text>
</comment>
<feature type="compositionally biased region" description="Polar residues" evidence="7">
    <location>
        <begin position="353"/>
        <end position="364"/>
    </location>
</feature>
<dbReference type="InterPro" id="IPR019473">
    <property type="entry name" value="TFIID_su8_C"/>
</dbReference>
<dbReference type="SMART" id="SM00576">
    <property type="entry name" value="BTP"/>
    <property type="match status" value="1"/>
</dbReference>
<dbReference type="PANTHER" id="PTHR46338:SF1">
    <property type="entry name" value="TRANSCRIPTION INITIATION FACTOR TFIID SUBUNIT 8"/>
    <property type="match status" value="1"/>
</dbReference>
<dbReference type="Pfam" id="PF10406">
    <property type="entry name" value="TAF8_C"/>
    <property type="match status" value="1"/>
</dbReference>
<dbReference type="GO" id="GO:0005669">
    <property type="term" value="C:transcription factor TFIID complex"/>
    <property type="evidence" value="ECO:0000318"/>
    <property type="project" value="GO_Central"/>
</dbReference>
<dbReference type="InterPro" id="IPR037818">
    <property type="entry name" value="TAF8"/>
</dbReference>
<feature type="region of interest" description="Disordered" evidence="7">
    <location>
        <begin position="162"/>
        <end position="229"/>
    </location>
</feature>
<dbReference type="CDD" id="cd08049">
    <property type="entry name" value="TAF8"/>
    <property type="match status" value="1"/>
</dbReference>
<dbReference type="InParanoid" id="D8QMW8"/>
<evidence type="ECO:0000313" key="9">
    <source>
        <dbReference type="EMBL" id="EFJ38004.1"/>
    </source>
</evidence>
<dbReference type="PANTHER" id="PTHR46338">
    <property type="entry name" value="TRANSCRIPTION INITIATION FACTOR TFIID SUBUNIT 8"/>
    <property type="match status" value="1"/>
</dbReference>
<organism evidence="10">
    <name type="scientific">Selaginella moellendorffii</name>
    <name type="common">Spikemoss</name>
    <dbReference type="NCBI Taxonomy" id="88036"/>
    <lineage>
        <taxon>Eukaryota</taxon>
        <taxon>Viridiplantae</taxon>
        <taxon>Streptophyta</taxon>
        <taxon>Embryophyta</taxon>
        <taxon>Tracheophyta</taxon>
        <taxon>Lycopodiopsida</taxon>
        <taxon>Selaginellales</taxon>
        <taxon>Selaginellaceae</taxon>
        <taxon>Selaginella</taxon>
    </lineage>
</organism>
<dbReference type="SUPFAM" id="SSF47113">
    <property type="entry name" value="Histone-fold"/>
    <property type="match status" value="1"/>
</dbReference>
<dbReference type="eggNOG" id="KOG2389">
    <property type="taxonomic scope" value="Eukaryota"/>
</dbReference>
<evidence type="ECO:0000256" key="5">
    <source>
        <dbReference type="ARBA" id="ARBA00023163"/>
    </source>
</evidence>
<accession>D8QMW8</accession>
<dbReference type="OMA" id="DVAMQPQ"/>
<feature type="region of interest" description="Disordered" evidence="7">
    <location>
        <begin position="321"/>
        <end position="364"/>
    </location>
</feature>
<proteinExistence type="inferred from homology"/>
<dbReference type="Gene3D" id="1.10.20.10">
    <property type="entry name" value="Histone, subunit A"/>
    <property type="match status" value="1"/>
</dbReference>
<dbReference type="Gramene" id="EFJ38004">
    <property type="protein sequence ID" value="EFJ38004"/>
    <property type="gene ID" value="SELMODRAFT_229939"/>
</dbReference>
<evidence type="ECO:0000256" key="3">
    <source>
        <dbReference type="ARBA" id="ARBA00017307"/>
    </source>
</evidence>
<dbReference type="InterPro" id="IPR006565">
    <property type="entry name" value="BTP"/>
</dbReference>
<dbReference type="GO" id="GO:0006366">
    <property type="term" value="P:transcription by RNA polymerase II"/>
    <property type="evidence" value="ECO:0000318"/>
    <property type="project" value="GO_Central"/>
</dbReference>
<sequence length="364" mass="38677">MGGGSSGGSSSRDEFGRIVAKMAVAQICESVGFHSIQASAMETLADVAIRYLRDLARAAHFYSNLAARIESNAFDLIMAMEDVGPAPPAADPSRPIARSSALREVMRFVEYSEEIPFARPLPRFPVAKKRLAAPSFAQLGEAPPGSHIPSWLPALPDPHTYRHTPVWPDRKREPAANRLEQARQRRKAESSLVALHSRLSSTASMVFKDREKENSGSEENGSGSGSGNAFLAPPLAAGAKELMVVQFGGFKDGGGGENAGVVPQVPSIVEAFASVVESASNGNGDGGLEIQDGGGGNENGLALAGSKGVFAKRILAASKQQQQQQQQLLKRQRSSVANAEDDKDERKKRAEQIITQGMDTMAAS</sequence>
<dbReference type="KEGG" id="smo:SELMODRAFT_229939"/>
<dbReference type="EMBL" id="GL377565">
    <property type="protein sequence ID" value="EFJ38004.1"/>
    <property type="molecule type" value="Genomic_DNA"/>
</dbReference>
<dbReference type="InterPro" id="IPR009072">
    <property type="entry name" value="Histone-fold"/>
</dbReference>
<dbReference type="GO" id="GO:0046982">
    <property type="term" value="F:protein heterodimerization activity"/>
    <property type="evidence" value="ECO:0007669"/>
    <property type="project" value="InterPro"/>
</dbReference>
<protein>
    <recommendedName>
        <fullName evidence="3">Transcription initiation factor TFIID subunit 8</fullName>
    </recommendedName>
</protein>
<feature type="domain" description="Bromodomain associated" evidence="8">
    <location>
        <begin position="13"/>
        <end position="89"/>
    </location>
</feature>
<dbReference type="Pfam" id="PF07524">
    <property type="entry name" value="Bromo_TP"/>
    <property type="match status" value="1"/>
</dbReference>
<dbReference type="AlphaFoldDB" id="D8QMW8"/>
<evidence type="ECO:0000259" key="8">
    <source>
        <dbReference type="SMART" id="SM00576"/>
    </source>
</evidence>
<comment type="subcellular location">
    <subcellularLocation>
        <location evidence="1">Nucleus</location>
    </subcellularLocation>
</comment>
<evidence type="ECO:0000256" key="6">
    <source>
        <dbReference type="ARBA" id="ARBA00023242"/>
    </source>
</evidence>
<dbReference type="Proteomes" id="UP000001514">
    <property type="component" value="Unassembled WGS sequence"/>
</dbReference>
<evidence type="ECO:0000256" key="1">
    <source>
        <dbReference type="ARBA" id="ARBA00004123"/>
    </source>
</evidence>
<keyword evidence="6" id="KW-0539">Nucleus</keyword>
<keyword evidence="10" id="KW-1185">Reference proteome</keyword>
<dbReference type="HOGENOM" id="CLU_046212_1_0_1"/>
<gene>
    <name evidence="9" type="ORF">SELMODRAFT_229939</name>
</gene>
<evidence type="ECO:0000256" key="7">
    <source>
        <dbReference type="SAM" id="MobiDB-lite"/>
    </source>
</evidence>
<dbReference type="FunCoup" id="D8QMW8">
    <property type="interactions" value="3435"/>
</dbReference>